<dbReference type="Gene3D" id="3.40.47.10">
    <property type="match status" value="1"/>
</dbReference>
<organism evidence="3 4">
    <name type="scientific">Streptomyces thermolineatus</name>
    <dbReference type="NCBI Taxonomy" id="44033"/>
    <lineage>
        <taxon>Bacteria</taxon>
        <taxon>Bacillati</taxon>
        <taxon>Actinomycetota</taxon>
        <taxon>Actinomycetes</taxon>
        <taxon>Kitasatosporales</taxon>
        <taxon>Streptomycetaceae</taxon>
        <taxon>Streptomyces</taxon>
    </lineage>
</organism>
<dbReference type="SUPFAM" id="SSF53901">
    <property type="entry name" value="Thiolase-like"/>
    <property type="match status" value="1"/>
</dbReference>
<gene>
    <name evidence="3" type="ORF">GCM10010406_27350</name>
</gene>
<dbReference type="Pfam" id="PF00109">
    <property type="entry name" value="ketoacyl-synt"/>
    <property type="match status" value="1"/>
</dbReference>
<reference evidence="4" key="1">
    <citation type="journal article" date="2019" name="Int. J. Syst. Evol. Microbiol.">
        <title>The Global Catalogue of Microorganisms (GCM) 10K type strain sequencing project: providing services to taxonomists for standard genome sequencing and annotation.</title>
        <authorList>
            <consortium name="The Broad Institute Genomics Platform"/>
            <consortium name="The Broad Institute Genome Sequencing Center for Infectious Disease"/>
            <person name="Wu L."/>
            <person name="Ma J."/>
        </authorList>
    </citation>
    <scope>NUCLEOTIDE SEQUENCE [LARGE SCALE GENOMIC DNA]</scope>
    <source>
        <strain evidence="4">JCM 6307</strain>
    </source>
</reference>
<evidence type="ECO:0000313" key="4">
    <source>
        <dbReference type="Proteomes" id="UP001501358"/>
    </source>
</evidence>
<accession>A0ABP5YZK9</accession>
<dbReference type="InterPro" id="IPR014030">
    <property type="entry name" value="Ketoacyl_synth_N"/>
</dbReference>
<comment type="caution">
    <text evidence="3">The sequence shown here is derived from an EMBL/GenBank/DDBJ whole genome shotgun (WGS) entry which is preliminary data.</text>
</comment>
<feature type="domain" description="Beta-ketoacyl synthase-like N-terminal" evidence="2">
    <location>
        <begin position="72"/>
        <end position="194"/>
    </location>
</feature>
<dbReference type="RefSeq" id="WP_344383462.1">
    <property type="nucleotide sequence ID" value="NZ_BAAATA010000013.1"/>
</dbReference>
<evidence type="ECO:0000313" key="3">
    <source>
        <dbReference type="EMBL" id="GAA2489707.1"/>
    </source>
</evidence>
<proteinExistence type="predicted"/>
<protein>
    <recommendedName>
        <fullName evidence="2">Beta-ketoacyl synthase-like N-terminal domain-containing protein</fullName>
    </recommendedName>
</protein>
<keyword evidence="4" id="KW-1185">Reference proteome</keyword>
<evidence type="ECO:0000256" key="1">
    <source>
        <dbReference type="SAM" id="MobiDB-lite"/>
    </source>
</evidence>
<feature type="compositionally biased region" description="Basic and acidic residues" evidence="1">
    <location>
        <begin position="298"/>
        <end position="317"/>
    </location>
</feature>
<sequence>MSTRSTETSTPPAGGVAVTAHCVHVPGAGDGPEAAAPAGDAAARAVLAAAEPACGPDQAHTVLGRKGLLFKEPATRLALCAVHRALGLPPGRLTEPLPGAGSTAVVVSSNLGNVQTVRDVAATMRAGSAHDVSPLNGPNASSNVIASTIAIRYGFTGPNLMVCSGATSGLDAVRLGSLLLHGGRARRVVVVGVEPDDEVAAALAGLREEPAPAGGLRAAAACLVLEPRGPGTDLLLGPVRHHARPDDHPQPAAGALRLVPPGAGGPSAVDVSAHLGDTYGALGVLQLALAASWLTAGDRPDGPDGPGGDHPDGERRSALVTCGDAEDGYASVRLGRVRVPVPAGRA</sequence>
<dbReference type="EMBL" id="BAAATA010000013">
    <property type="protein sequence ID" value="GAA2489707.1"/>
    <property type="molecule type" value="Genomic_DNA"/>
</dbReference>
<dbReference type="InterPro" id="IPR016039">
    <property type="entry name" value="Thiolase-like"/>
</dbReference>
<feature type="region of interest" description="Disordered" evidence="1">
    <location>
        <begin position="297"/>
        <end position="318"/>
    </location>
</feature>
<dbReference type="Proteomes" id="UP001501358">
    <property type="component" value="Unassembled WGS sequence"/>
</dbReference>
<evidence type="ECO:0000259" key="2">
    <source>
        <dbReference type="Pfam" id="PF00109"/>
    </source>
</evidence>
<name>A0ABP5YZK9_9ACTN</name>